<dbReference type="EMBL" id="LRGB01005952">
    <property type="protein sequence ID" value="KZS01874.1"/>
    <property type="molecule type" value="Genomic_DNA"/>
</dbReference>
<reference evidence="1 2" key="1">
    <citation type="submission" date="2016-03" db="EMBL/GenBank/DDBJ databases">
        <title>EvidentialGene: Evidence-directed Construction of Genes on Genomes.</title>
        <authorList>
            <person name="Gilbert D.G."/>
            <person name="Choi J.-H."/>
            <person name="Mockaitis K."/>
            <person name="Colbourne J."/>
            <person name="Pfrender M."/>
        </authorList>
    </citation>
    <scope>NUCLEOTIDE SEQUENCE [LARGE SCALE GENOMIC DNA]</scope>
    <source>
        <strain evidence="1 2">Xinb3</strain>
        <tissue evidence="1">Complete organism</tissue>
    </source>
</reference>
<evidence type="ECO:0000313" key="2">
    <source>
        <dbReference type="Proteomes" id="UP000076858"/>
    </source>
</evidence>
<gene>
    <name evidence="1" type="ORF">APZ42_001328</name>
</gene>
<dbReference type="OrthoDB" id="6380082at2759"/>
<feature type="non-terminal residue" evidence="1">
    <location>
        <position position="359"/>
    </location>
</feature>
<feature type="non-terminal residue" evidence="1">
    <location>
        <position position="1"/>
    </location>
</feature>
<name>A0A162D0Q7_9CRUS</name>
<dbReference type="AlphaFoldDB" id="A0A162D0Q7"/>
<proteinExistence type="predicted"/>
<dbReference type="PANTHER" id="PTHR47331:SF4">
    <property type="entry name" value="PEPTIDASE S1 DOMAIN-CONTAINING PROTEIN"/>
    <property type="match status" value="1"/>
</dbReference>
<dbReference type="PANTHER" id="PTHR47331">
    <property type="entry name" value="PHD-TYPE DOMAIN-CONTAINING PROTEIN"/>
    <property type="match status" value="1"/>
</dbReference>
<sequence>RARTNHVTTNRPPHKCYKCQQGHRIDVCESFKSLSIEERINFVKLHRLCYGCLRPFHSAKVFRSSKICGVNNCKRRHHSLILQEEPINPTSVETYTGSTACAQIASNHRVVFGVLRVNVRDRSGRWKTANLCYDEGSDTSLVREGFLRRLGFKGKPILLEISGVRAEISHFKSEQIALNIELSSGGAACVNVASLPIVCDPKPLTNWADKKRNWIHLKDLPLEESGGRIDILLGLDHSHLVIPLDVRSGADNEPYAFKLKLGWIVRGVLGEADPKQSARINVISSCNISDLDTAIRQFADTESFGTEYKKDRMTPEDQAAIDIVAGGTRQLEVGYEVALPWKAASPGLPVNRQLAVFRA</sequence>
<comment type="caution">
    <text evidence="1">The sequence shown here is derived from an EMBL/GenBank/DDBJ whole genome shotgun (WGS) entry which is preliminary data.</text>
</comment>
<organism evidence="1 2">
    <name type="scientific">Daphnia magna</name>
    <dbReference type="NCBI Taxonomy" id="35525"/>
    <lineage>
        <taxon>Eukaryota</taxon>
        <taxon>Metazoa</taxon>
        <taxon>Ecdysozoa</taxon>
        <taxon>Arthropoda</taxon>
        <taxon>Crustacea</taxon>
        <taxon>Branchiopoda</taxon>
        <taxon>Diplostraca</taxon>
        <taxon>Cladocera</taxon>
        <taxon>Anomopoda</taxon>
        <taxon>Daphniidae</taxon>
        <taxon>Daphnia</taxon>
    </lineage>
</organism>
<accession>A0A162D0Q7</accession>
<dbReference type="Proteomes" id="UP000076858">
    <property type="component" value="Unassembled WGS sequence"/>
</dbReference>
<protein>
    <submittedName>
        <fullName evidence="1">Uncharacterized protein</fullName>
    </submittedName>
</protein>
<evidence type="ECO:0000313" key="1">
    <source>
        <dbReference type="EMBL" id="KZS01874.1"/>
    </source>
</evidence>
<keyword evidence="2" id="KW-1185">Reference proteome</keyword>